<sequence length="326" mass="34872">MTPVYEITANGVALASEVNKRILSVSYHDASGTTADQLVLELDDSDGSLNIPPKGAKLTLQLGFMGQGLHNKGTFTVDDVEHSGAPDKLIITARSANFRDEFKTLRSTHWEPGTTLGNLVASIAERYLLKPKVAPDLADVALQQLNQTAESDSAFLNRIGQQFDAVATSKNGYLLFYPKGQGATASGAALPQANINKNQCTDHRYKTADRNSRFTGATASWYNTDTAQTVKVTAGAEGYTKQIRDPLPDAQQATEAAKAEWARIQRGDATMSLSVAPGMPGLVNGQPVELTGFKAEINAHNWVIDDLNHTAGSGGLVTSVELVTKK</sequence>
<accession>A0ABP7WEF6</accession>
<name>A0ABP7WEF6_9GAMM</name>
<dbReference type="Pfam" id="PF05954">
    <property type="entry name" value="Phage_GPD"/>
    <property type="match status" value="1"/>
</dbReference>
<dbReference type="RefSeq" id="WP_344932505.1">
    <property type="nucleotide sequence ID" value="NZ_BAABDM010000001.1"/>
</dbReference>
<proteinExistence type="predicted"/>
<reference evidence="2" key="1">
    <citation type="journal article" date="2019" name="Int. J. Syst. Evol. Microbiol.">
        <title>The Global Catalogue of Microorganisms (GCM) 10K type strain sequencing project: providing services to taxonomists for standard genome sequencing and annotation.</title>
        <authorList>
            <consortium name="The Broad Institute Genomics Platform"/>
            <consortium name="The Broad Institute Genome Sequencing Center for Infectious Disease"/>
            <person name="Wu L."/>
            <person name="Ma J."/>
        </authorList>
    </citation>
    <scope>NUCLEOTIDE SEQUENCE [LARGE SCALE GENOMIC DNA]</scope>
    <source>
        <strain evidence="2">JCM 17304</strain>
    </source>
</reference>
<dbReference type="InterPro" id="IPR052726">
    <property type="entry name" value="Phage_Baseplate_Hub"/>
</dbReference>
<comment type="caution">
    <text evidence="1">The sequence shown here is derived from an EMBL/GenBank/DDBJ whole genome shotgun (WGS) entry which is preliminary data.</text>
</comment>
<dbReference type="EMBL" id="BAABDM010000001">
    <property type="protein sequence ID" value="GAA4087311.1"/>
    <property type="molecule type" value="Genomic_DNA"/>
</dbReference>
<gene>
    <name evidence="1" type="ORF">GCM10022414_07580</name>
</gene>
<organism evidence="1 2">
    <name type="scientific">Zhongshania borealis</name>
    <dbReference type="NCBI Taxonomy" id="889488"/>
    <lineage>
        <taxon>Bacteria</taxon>
        <taxon>Pseudomonadati</taxon>
        <taxon>Pseudomonadota</taxon>
        <taxon>Gammaproteobacteria</taxon>
        <taxon>Cellvibrionales</taxon>
        <taxon>Spongiibacteraceae</taxon>
        <taxon>Zhongshania</taxon>
    </lineage>
</organism>
<evidence type="ECO:0000313" key="1">
    <source>
        <dbReference type="EMBL" id="GAA4087311.1"/>
    </source>
</evidence>
<dbReference type="PANTHER" id="PTHR35862">
    <property type="entry name" value="FELS-2 PROPHAGE PROTEIN"/>
    <property type="match status" value="1"/>
</dbReference>
<evidence type="ECO:0000313" key="2">
    <source>
        <dbReference type="Proteomes" id="UP001500392"/>
    </source>
</evidence>
<protein>
    <submittedName>
        <fullName evidence="1">Phage late control D family protein</fullName>
    </submittedName>
</protein>
<dbReference type="PANTHER" id="PTHR35862:SF1">
    <property type="entry name" value="FELS-2 PROPHAGE PROTEIN"/>
    <property type="match status" value="1"/>
</dbReference>
<dbReference type="Proteomes" id="UP001500392">
    <property type="component" value="Unassembled WGS sequence"/>
</dbReference>
<dbReference type="SUPFAM" id="SSF69279">
    <property type="entry name" value="Phage tail proteins"/>
    <property type="match status" value="1"/>
</dbReference>
<keyword evidence="2" id="KW-1185">Reference proteome</keyword>